<dbReference type="EMBL" id="JAVDPY010000001">
    <property type="protein sequence ID" value="MDR6331739.1"/>
    <property type="molecule type" value="Genomic_DNA"/>
</dbReference>
<dbReference type="EMBL" id="BSDO01000002">
    <property type="protein sequence ID" value="GLI22469.1"/>
    <property type="molecule type" value="Genomic_DNA"/>
</dbReference>
<reference evidence="3 5" key="2">
    <citation type="submission" date="2023-07" db="EMBL/GenBank/DDBJ databases">
        <title>Genomic Encyclopedia of Type Strains, Phase IV (KMG-IV): sequencing the most valuable type-strain genomes for metagenomic binning, comparative biology and taxonomic classification.</title>
        <authorList>
            <person name="Goeker M."/>
        </authorList>
    </citation>
    <scope>NUCLEOTIDE SEQUENCE [LARGE SCALE GENOMIC DNA]</scope>
    <source>
        <strain evidence="3 5">DSM 338</strain>
    </source>
</reference>
<accession>A0A9W6FJ93</accession>
<keyword evidence="5" id="KW-1185">Reference proteome</keyword>
<sequence length="96" mass="10417">MAKVSKIKAALTGAAVAGLVLGAVMPSQAAGLWGERFASLRSNANFQPANRFGNQAAANNAGGWKWSLIQYRAYKYDQRISKFLGRPASPFCRFFC</sequence>
<protein>
    <submittedName>
        <fullName evidence="2">Uncharacterized protein</fullName>
    </submittedName>
</protein>
<dbReference type="Proteomes" id="UP001144397">
    <property type="component" value="Unassembled WGS sequence"/>
</dbReference>
<evidence type="ECO:0000313" key="4">
    <source>
        <dbReference type="Proteomes" id="UP001144397"/>
    </source>
</evidence>
<proteinExistence type="predicted"/>
<name>A0A9W6FJ93_XANFL</name>
<evidence type="ECO:0000313" key="2">
    <source>
        <dbReference type="EMBL" id="GLI22469.1"/>
    </source>
</evidence>
<dbReference type="Proteomes" id="UP001245370">
    <property type="component" value="Unassembled WGS sequence"/>
</dbReference>
<reference evidence="2" key="1">
    <citation type="submission" date="2022-12" db="EMBL/GenBank/DDBJ databases">
        <title>Reference genome sequencing for broad-spectrum identification of bacterial and archaeal isolates by mass spectrometry.</title>
        <authorList>
            <person name="Sekiguchi Y."/>
            <person name="Tourlousse D.M."/>
        </authorList>
    </citation>
    <scope>NUCLEOTIDE SEQUENCE</scope>
    <source>
        <strain evidence="2">301</strain>
    </source>
</reference>
<evidence type="ECO:0000256" key="1">
    <source>
        <dbReference type="SAM" id="SignalP"/>
    </source>
</evidence>
<organism evidence="2 4">
    <name type="scientific">Xanthobacter flavus</name>
    <dbReference type="NCBI Taxonomy" id="281"/>
    <lineage>
        <taxon>Bacteria</taxon>
        <taxon>Pseudomonadati</taxon>
        <taxon>Pseudomonadota</taxon>
        <taxon>Alphaproteobacteria</taxon>
        <taxon>Hyphomicrobiales</taxon>
        <taxon>Xanthobacteraceae</taxon>
        <taxon>Xanthobacter</taxon>
    </lineage>
</organism>
<dbReference type="RefSeq" id="WP_281807450.1">
    <property type="nucleotide sequence ID" value="NZ_BSDO01000002.1"/>
</dbReference>
<gene>
    <name evidence="3" type="ORF">GGQ86_000186</name>
    <name evidence="2" type="ORF">XFLAVUS301_21430</name>
</gene>
<evidence type="ECO:0000313" key="3">
    <source>
        <dbReference type="EMBL" id="MDR6331739.1"/>
    </source>
</evidence>
<feature type="chain" id="PRO_5040851388" evidence="1">
    <location>
        <begin position="30"/>
        <end position="96"/>
    </location>
</feature>
<evidence type="ECO:0000313" key="5">
    <source>
        <dbReference type="Proteomes" id="UP001245370"/>
    </source>
</evidence>
<dbReference type="GeneID" id="95762931"/>
<comment type="caution">
    <text evidence="2">The sequence shown here is derived from an EMBL/GenBank/DDBJ whole genome shotgun (WGS) entry which is preliminary data.</text>
</comment>
<keyword evidence="1" id="KW-0732">Signal</keyword>
<dbReference type="AlphaFoldDB" id="A0A9W6FJ93"/>
<feature type="signal peptide" evidence="1">
    <location>
        <begin position="1"/>
        <end position="29"/>
    </location>
</feature>